<dbReference type="Gene3D" id="2.40.420.20">
    <property type="match status" value="1"/>
</dbReference>
<sequence>ELDVLEEYQAAEGRLCAEEDCVVLENSVADGTVTTGAEVIVTGSGEWLLRGSLHEDSRKRIREGGKASVSMDSGERAVDVEILSVDTGEGSGNTGGSASGNAGENGAAESGGAGSGSSGSENSGSGGSGTDTGEGSAGSAGVWYAQVPEGTEVSYGDTFTWKIQVPSEQNYSCKIPLTALREDSQGNYCLIVSEESSALGTVRKAERVPVTVLEKNSEEAAVESVLEKTDQVIVGSEKYVEEGDQIRIKG</sequence>
<feature type="non-terminal residue" evidence="2">
    <location>
        <position position="1"/>
    </location>
</feature>
<proteinExistence type="predicted"/>
<dbReference type="EMBL" id="DXAY01000203">
    <property type="protein sequence ID" value="HIZ75314.1"/>
    <property type="molecule type" value="Genomic_DNA"/>
</dbReference>
<gene>
    <name evidence="2" type="ORF">H9723_08775</name>
</gene>
<evidence type="ECO:0000313" key="2">
    <source>
        <dbReference type="EMBL" id="HIZ75314.1"/>
    </source>
</evidence>
<feature type="compositionally biased region" description="Low complexity" evidence="1">
    <location>
        <begin position="99"/>
        <end position="108"/>
    </location>
</feature>
<name>A0A9D2G8Z9_9FIRM</name>
<feature type="compositionally biased region" description="Gly residues" evidence="1">
    <location>
        <begin position="124"/>
        <end position="138"/>
    </location>
</feature>
<organism evidence="2 3">
    <name type="scientific">Candidatus Mediterraneibacter stercoravium</name>
    <dbReference type="NCBI Taxonomy" id="2838685"/>
    <lineage>
        <taxon>Bacteria</taxon>
        <taxon>Bacillati</taxon>
        <taxon>Bacillota</taxon>
        <taxon>Clostridia</taxon>
        <taxon>Lachnospirales</taxon>
        <taxon>Lachnospiraceae</taxon>
        <taxon>Mediterraneibacter</taxon>
    </lineage>
</organism>
<feature type="region of interest" description="Disordered" evidence="1">
    <location>
        <begin position="58"/>
        <end position="139"/>
    </location>
</feature>
<evidence type="ECO:0000256" key="1">
    <source>
        <dbReference type="SAM" id="MobiDB-lite"/>
    </source>
</evidence>
<dbReference type="AlphaFoldDB" id="A0A9D2G8Z9"/>
<protein>
    <submittedName>
        <fullName evidence="2">Uncharacterized protein</fullName>
    </submittedName>
</protein>
<dbReference type="Proteomes" id="UP000824116">
    <property type="component" value="Unassembled WGS sequence"/>
</dbReference>
<feature type="compositionally biased region" description="Gly residues" evidence="1">
    <location>
        <begin position="89"/>
        <end position="98"/>
    </location>
</feature>
<comment type="caution">
    <text evidence="2">The sequence shown here is derived from an EMBL/GenBank/DDBJ whole genome shotgun (WGS) entry which is preliminary data.</text>
</comment>
<reference evidence="2" key="1">
    <citation type="journal article" date="2021" name="PeerJ">
        <title>Extensive microbial diversity within the chicken gut microbiome revealed by metagenomics and culture.</title>
        <authorList>
            <person name="Gilroy R."/>
            <person name="Ravi A."/>
            <person name="Getino M."/>
            <person name="Pursley I."/>
            <person name="Horton D.L."/>
            <person name="Alikhan N.F."/>
            <person name="Baker D."/>
            <person name="Gharbi K."/>
            <person name="Hall N."/>
            <person name="Watson M."/>
            <person name="Adriaenssens E.M."/>
            <person name="Foster-Nyarko E."/>
            <person name="Jarju S."/>
            <person name="Secka A."/>
            <person name="Antonio M."/>
            <person name="Oren A."/>
            <person name="Chaudhuri R.R."/>
            <person name="La Ragione R."/>
            <person name="Hildebrand F."/>
            <person name="Pallen M.J."/>
        </authorList>
    </citation>
    <scope>NUCLEOTIDE SEQUENCE</scope>
    <source>
        <strain evidence="2">CHK196-3914</strain>
    </source>
</reference>
<accession>A0A9D2G8Z9</accession>
<evidence type="ECO:0000313" key="3">
    <source>
        <dbReference type="Proteomes" id="UP000824116"/>
    </source>
</evidence>
<reference evidence="2" key="2">
    <citation type="submission" date="2021-04" db="EMBL/GenBank/DDBJ databases">
        <authorList>
            <person name="Gilroy R."/>
        </authorList>
    </citation>
    <scope>NUCLEOTIDE SEQUENCE</scope>
    <source>
        <strain evidence="2">CHK196-3914</strain>
    </source>
</reference>